<keyword evidence="6" id="KW-1185">Reference proteome</keyword>
<sequence>MNNKIIANLQQGKPSYGVNIQTNSPEIVEMVGLSGFDHLMIDWEHGSFGTDSVVSMIRAAQSVGITPIVRVPSNDEVWIKRVLDAGALGVVVPHVSSKADAQRVVSASRYRSQNIPFGDQGRRGACPSVRAANHMAGDWKEFAHWSNENIFVAVAIESPEGVAELKNILEVPGIYAVFLGTFDLAHDMGFYGDNSAREVIQQIDHIVTEAHAANIPLFATLYRGRTDEEVQEEIAVWRDKGAAIFNTISDRRLILQGLEDRAKQLTS</sequence>
<evidence type="ECO:0000259" key="4">
    <source>
        <dbReference type="Pfam" id="PF03328"/>
    </source>
</evidence>
<comment type="similarity">
    <text evidence="1">Belongs to the HpcH/HpaI aldolase family.</text>
</comment>
<evidence type="ECO:0000256" key="1">
    <source>
        <dbReference type="ARBA" id="ARBA00005568"/>
    </source>
</evidence>
<reference evidence="5 6" key="1">
    <citation type="submission" date="2016-04" db="EMBL/GenBank/DDBJ databases">
        <title>First whole genome shotgun sequence of the bacterium Enteractinococcus sp. strain UASWS1574.</title>
        <authorList>
            <person name="Crovadore J."/>
            <person name="Chablais R."/>
            <person name="Lefort F."/>
        </authorList>
    </citation>
    <scope>NUCLEOTIDE SEQUENCE [LARGE SCALE GENOMIC DNA]</scope>
    <source>
        <strain evidence="5 6">UASWS1574</strain>
    </source>
</reference>
<dbReference type="InterPro" id="IPR005000">
    <property type="entry name" value="Aldolase/citrate-lyase_domain"/>
</dbReference>
<accession>A0A1B7LUJ2</accession>
<dbReference type="EMBL" id="LXEY01000118">
    <property type="protein sequence ID" value="OAV51046.1"/>
    <property type="molecule type" value="Genomic_DNA"/>
</dbReference>
<dbReference type="GO" id="GO:0016832">
    <property type="term" value="F:aldehyde-lyase activity"/>
    <property type="evidence" value="ECO:0007669"/>
    <property type="project" value="TreeGrafter"/>
</dbReference>
<feature type="domain" description="HpcH/HpaI aldolase/citrate lyase" evidence="4">
    <location>
        <begin position="19"/>
        <end position="229"/>
    </location>
</feature>
<dbReference type="RefSeq" id="WP_043055880.1">
    <property type="nucleotide sequence ID" value="NZ_LXEY01000118.1"/>
</dbReference>
<dbReference type="AlphaFoldDB" id="A0A1B7LUJ2"/>
<evidence type="ECO:0000256" key="3">
    <source>
        <dbReference type="ARBA" id="ARBA00023239"/>
    </source>
</evidence>
<organism evidence="5 6">
    <name type="scientific">Enteractinococcus helveticum</name>
    <dbReference type="NCBI Taxonomy" id="1837282"/>
    <lineage>
        <taxon>Bacteria</taxon>
        <taxon>Bacillati</taxon>
        <taxon>Actinomycetota</taxon>
        <taxon>Actinomycetes</taxon>
        <taxon>Micrococcales</taxon>
        <taxon>Micrococcaceae</taxon>
    </lineage>
</organism>
<protein>
    <submittedName>
        <fullName evidence="5">Aldolase</fullName>
    </submittedName>
</protein>
<evidence type="ECO:0000313" key="5">
    <source>
        <dbReference type="EMBL" id="OAV51046.1"/>
    </source>
</evidence>
<dbReference type="InterPro" id="IPR015813">
    <property type="entry name" value="Pyrv/PenolPyrv_kinase-like_dom"/>
</dbReference>
<dbReference type="GO" id="GO:0046872">
    <property type="term" value="F:metal ion binding"/>
    <property type="evidence" value="ECO:0007669"/>
    <property type="project" value="UniProtKB-KW"/>
</dbReference>
<proteinExistence type="inferred from homology"/>
<dbReference type="Gene3D" id="3.20.20.60">
    <property type="entry name" value="Phosphoenolpyruvate-binding domains"/>
    <property type="match status" value="1"/>
</dbReference>
<dbReference type="InterPro" id="IPR050251">
    <property type="entry name" value="HpcH-HpaI_aldolase"/>
</dbReference>
<keyword evidence="2" id="KW-0479">Metal-binding</keyword>
<comment type="caution">
    <text evidence="5">The sequence shown here is derived from an EMBL/GenBank/DDBJ whole genome shotgun (WGS) entry which is preliminary data.</text>
</comment>
<name>A0A1B7LUJ2_9MICC</name>
<dbReference type="Pfam" id="PF03328">
    <property type="entry name" value="HpcH_HpaI"/>
    <property type="match status" value="1"/>
</dbReference>
<dbReference type="PANTHER" id="PTHR30502:SF0">
    <property type="entry name" value="PHOSPHOENOLPYRUVATE CARBOXYLASE FAMILY PROTEIN"/>
    <property type="match status" value="1"/>
</dbReference>
<dbReference type="InterPro" id="IPR040442">
    <property type="entry name" value="Pyrv_kinase-like_dom_sf"/>
</dbReference>
<dbReference type="STRING" id="1837282.A6F49_02770"/>
<gene>
    <name evidence="5" type="ORF">A6F49_02770</name>
</gene>
<evidence type="ECO:0000313" key="6">
    <source>
        <dbReference type="Proteomes" id="UP000078292"/>
    </source>
</evidence>
<dbReference type="SUPFAM" id="SSF51621">
    <property type="entry name" value="Phosphoenolpyruvate/pyruvate domain"/>
    <property type="match status" value="1"/>
</dbReference>
<evidence type="ECO:0000256" key="2">
    <source>
        <dbReference type="ARBA" id="ARBA00022723"/>
    </source>
</evidence>
<dbReference type="PANTHER" id="PTHR30502">
    <property type="entry name" value="2-KETO-3-DEOXY-L-RHAMNONATE ALDOLASE"/>
    <property type="match status" value="1"/>
</dbReference>
<dbReference type="OrthoDB" id="3353438at2"/>
<dbReference type="GO" id="GO:0005737">
    <property type="term" value="C:cytoplasm"/>
    <property type="evidence" value="ECO:0007669"/>
    <property type="project" value="TreeGrafter"/>
</dbReference>
<keyword evidence="3" id="KW-0456">Lyase</keyword>
<dbReference type="Proteomes" id="UP000078292">
    <property type="component" value="Unassembled WGS sequence"/>
</dbReference>